<sequence length="796" mass="93426">MPKILSPKEVSGTTRFMLDFKLTSTMFVQLFKEFRSDYTEFQSTSNSFKFINKAEKTALEIGDDYISIFPELNDIDTESFRKRIYKHIAKRSEVYIGTSRENLNLSITSLLTDDLRSCASLLYYSLHKYINGEMYNFFNNDIGLEEHEIDFKEIEHFTSANFYNFTKKNKTKKITKDNYHEVLCLNKPKCIDPFKLSMEIIQEDIINNCKESFRCYIDFLSLNLFEVAYENTNISNVLEQELHEFQKRRSSKKSTQEEEVRAAIAYALLESKKEIQEGTWMFFVLSLRLYWLRQTADYEFDFEVKTSVREMSILVSSIKHFLEIQKELEGIKETEEISKNEGLDNESFAINRKKEEKEEILEVDSSGLIYFNVDANFPSDIVYSEEVHTFLTALHLDSFFNKDNVINALNLTDYVTNKGKYFVYENRGPLKISLYLHINDEGRWTAWIPNNNYQVNILSPSELIEIFDNFWKSFVQSYKGFFDENFEFVLAASKPLFPHETQVINSESLSIIEKGTQERKQNYIIFLARKIGSFFKKATNFNTIEMDDLTLNIDVSFKYDYNSLVPFSQIFFRKVFDEKNKLVYINFLISEKSEFIDDITTNARRIVPDLIKKHNFENTIEQNFIVNLSPDEADGFLDGSNQEPLLTALAECLNDIAYHRIMNNFIEGANQLIELSLELPTPFSLSLATKGMWYLRNEKLDIEECEAQGKKYYEEAIKAEQEDLINLKQKYYYEQARFYLLRKEDYQAAEENVDQAMLIGENGIFFEEVLKLLNLFPDKKDLEESATTVEDALIEE</sequence>
<dbReference type="Proteomes" id="UP000322997">
    <property type="component" value="Unassembled WGS sequence"/>
</dbReference>
<feature type="coiled-coil region" evidence="1">
    <location>
        <begin position="702"/>
        <end position="730"/>
    </location>
</feature>
<evidence type="ECO:0000256" key="1">
    <source>
        <dbReference type="SAM" id="Coils"/>
    </source>
</evidence>
<evidence type="ECO:0000313" key="3">
    <source>
        <dbReference type="Proteomes" id="UP000322997"/>
    </source>
</evidence>
<evidence type="ECO:0000313" key="2">
    <source>
        <dbReference type="EMBL" id="TYS53100.1"/>
    </source>
</evidence>
<dbReference type="EMBL" id="VTEQ01000004">
    <property type="protein sequence ID" value="TYS53100.1"/>
    <property type="molecule type" value="Genomic_DNA"/>
</dbReference>
<organism evidence="2 3">
    <name type="scientific">Rossellomorea marisflavi</name>
    <dbReference type="NCBI Taxonomy" id="189381"/>
    <lineage>
        <taxon>Bacteria</taxon>
        <taxon>Bacillati</taxon>
        <taxon>Bacillota</taxon>
        <taxon>Bacilli</taxon>
        <taxon>Bacillales</taxon>
        <taxon>Bacillaceae</taxon>
        <taxon>Rossellomorea</taxon>
    </lineage>
</organism>
<dbReference type="RefSeq" id="WP_148985615.1">
    <property type="nucleotide sequence ID" value="NZ_JBNILK010000004.1"/>
</dbReference>
<gene>
    <name evidence="2" type="ORF">FZC83_15530</name>
</gene>
<keyword evidence="1" id="KW-0175">Coiled coil</keyword>
<comment type="caution">
    <text evidence="2">The sequence shown here is derived from an EMBL/GenBank/DDBJ whole genome shotgun (WGS) entry which is preliminary data.</text>
</comment>
<name>A0A5D4RQ46_9BACI</name>
<reference evidence="2 3" key="1">
    <citation type="submission" date="2019-08" db="EMBL/GenBank/DDBJ databases">
        <title>Bacillus genomes from the desert of Cuatro Cienegas, Coahuila.</title>
        <authorList>
            <person name="Olmedo-Alvarez G."/>
        </authorList>
    </citation>
    <scope>NUCLEOTIDE SEQUENCE [LARGE SCALE GENOMIC DNA]</scope>
    <source>
        <strain evidence="2 3">CH108_3D</strain>
    </source>
</reference>
<dbReference type="AlphaFoldDB" id="A0A5D4RQ46"/>
<accession>A0A5D4RQ46</accession>
<proteinExistence type="predicted"/>
<protein>
    <submittedName>
        <fullName evidence="2">Uncharacterized protein</fullName>
    </submittedName>
</protein>